<dbReference type="Pfam" id="PF01266">
    <property type="entry name" value="DAO"/>
    <property type="match status" value="1"/>
</dbReference>
<evidence type="ECO:0000256" key="3">
    <source>
        <dbReference type="ARBA" id="ARBA00022630"/>
    </source>
</evidence>
<reference evidence="7" key="1">
    <citation type="submission" date="2013-07" db="EMBL/GenBank/DDBJ databases">
        <title>The Genome Sequence of Cryptococcus bestiolae CBS10118.</title>
        <authorList>
            <consortium name="The Broad Institute Genome Sequencing Platform"/>
            <person name="Cuomo C."/>
            <person name="Litvintseva A."/>
            <person name="Chen Y."/>
            <person name="Heitman J."/>
            <person name="Sun S."/>
            <person name="Springer D."/>
            <person name="Dromer F."/>
            <person name="Young S.K."/>
            <person name="Zeng Q."/>
            <person name="Gargeya S."/>
            <person name="Fitzgerald M."/>
            <person name="Abouelleil A."/>
            <person name="Alvarado L."/>
            <person name="Berlin A.M."/>
            <person name="Chapman S.B."/>
            <person name="Dewar J."/>
            <person name="Goldberg J."/>
            <person name="Griggs A."/>
            <person name="Gujja S."/>
            <person name="Hansen M."/>
            <person name="Howarth C."/>
            <person name="Imamovic A."/>
            <person name="Larimer J."/>
            <person name="McCowan C."/>
            <person name="Murphy C."/>
            <person name="Pearson M."/>
            <person name="Priest M."/>
            <person name="Roberts A."/>
            <person name="Saif S."/>
            <person name="Shea T."/>
            <person name="Sykes S."/>
            <person name="Wortman J."/>
            <person name="Nusbaum C."/>
            <person name="Birren B."/>
        </authorList>
    </citation>
    <scope>NUCLEOTIDE SEQUENCE [LARGE SCALE GENOMIC DNA]</scope>
    <source>
        <strain evidence="7">CBS 10118</strain>
    </source>
</reference>
<protein>
    <recommendedName>
        <fullName evidence="6">FAD dependent oxidoreductase domain-containing protein</fullName>
    </recommendedName>
</protein>
<dbReference type="AlphaFoldDB" id="A0A1B9G3V1"/>
<name>A0A1B9G3V1_9TREE</name>
<keyword evidence="5" id="KW-0560">Oxidoreductase</keyword>
<dbReference type="PANTHER" id="PTHR10961">
    <property type="entry name" value="PEROXISOMAL SARCOSINE OXIDASE"/>
    <property type="match status" value="1"/>
</dbReference>
<gene>
    <name evidence="7" type="ORF">I302_05510</name>
</gene>
<dbReference type="GO" id="GO:0004657">
    <property type="term" value="F:proline dehydrogenase activity"/>
    <property type="evidence" value="ECO:0007669"/>
    <property type="project" value="TreeGrafter"/>
</dbReference>
<comment type="similarity">
    <text evidence="2">Belongs to the MSOX/MTOX family.</text>
</comment>
<evidence type="ECO:0000256" key="4">
    <source>
        <dbReference type="ARBA" id="ARBA00022827"/>
    </source>
</evidence>
<keyword evidence="4" id="KW-0274">FAD</keyword>
<dbReference type="GO" id="GO:0008115">
    <property type="term" value="F:sarcosine oxidase activity"/>
    <property type="evidence" value="ECO:0007669"/>
    <property type="project" value="TreeGrafter"/>
</dbReference>
<proteinExistence type="inferred from homology"/>
<comment type="cofactor">
    <cofactor evidence="1">
        <name>FAD</name>
        <dbReference type="ChEBI" id="CHEBI:57692"/>
    </cofactor>
</comment>
<dbReference type="GO" id="GO:0050031">
    <property type="term" value="F:L-pipecolate oxidase activity"/>
    <property type="evidence" value="ECO:0007669"/>
    <property type="project" value="TreeGrafter"/>
</dbReference>
<evidence type="ECO:0000256" key="1">
    <source>
        <dbReference type="ARBA" id="ARBA00001974"/>
    </source>
</evidence>
<keyword evidence="3" id="KW-0285">Flavoprotein</keyword>
<dbReference type="OrthoDB" id="2219495at2759"/>
<evidence type="ECO:0000313" key="7">
    <source>
        <dbReference type="EMBL" id="OCF25686.1"/>
    </source>
</evidence>
<evidence type="ECO:0000256" key="5">
    <source>
        <dbReference type="ARBA" id="ARBA00023002"/>
    </source>
</evidence>
<reference evidence="7" key="2">
    <citation type="submission" date="2014-01" db="EMBL/GenBank/DDBJ databases">
        <title>Evolution of pathogenesis and genome organization in the Tremellales.</title>
        <authorList>
            <person name="Cuomo C."/>
            <person name="Litvintseva A."/>
            <person name="Heitman J."/>
            <person name="Chen Y."/>
            <person name="Sun S."/>
            <person name="Springer D."/>
            <person name="Dromer F."/>
            <person name="Young S."/>
            <person name="Zeng Q."/>
            <person name="Chapman S."/>
            <person name="Gujja S."/>
            <person name="Saif S."/>
            <person name="Birren B."/>
        </authorList>
    </citation>
    <scope>NUCLEOTIDE SEQUENCE</scope>
    <source>
        <strain evidence="7">CBS 10118</strain>
    </source>
</reference>
<dbReference type="Gene3D" id="3.50.50.60">
    <property type="entry name" value="FAD/NAD(P)-binding domain"/>
    <property type="match status" value="1"/>
</dbReference>
<feature type="domain" description="FAD dependent oxidoreductase" evidence="6">
    <location>
        <begin position="9"/>
        <end position="387"/>
    </location>
</feature>
<dbReference type="InterPro" id="IPR036188">
    <property type="entry name" value="FAD/NAD-bd_sf"/>
</dbReference>
<dbReference type="VEuPathDB" id="FungiDB:I302_05510"/>
<sequence length="440" mass="48639">MTILAPPKRVLIVGSGEYGSSTALSLIKGTYKNHGHLITMLDRSAEPPAMDAASYDFNKIIRQEYSDEIYARLAHKAMDLWRTPEWQEHYHETGVVVSIAKSAVQSDYIKRALAVNSLPGMQTEGKDAYILETADDVKKVYPDGVALGEFADQDSYINEAGGWGHSHGAVVDTIRRLRAAGVRFVGAEAEELLYGVSKGKIDVRGVRAKDGSSYCADFVLLTMGAWTPKLVPELASELLPTGQVVGVVKLNREELKRYKDVPALFLPRGNSYIFPPTEDGIVKCAIHQQGYLNPIGDYRSLPRTILTPGYERQHIPQEAADALKAGLARVYPELAQKPWSNTRLCWYSDRPSGDWLIDYHPKYPSLFIAAGCCGHAFKFMPILGDLILSSVEGTLPPEQKAIWAYDHQIFGRVDASRTFYKHKSLVGTVEALVGALQAKL</sequence>
<dbReference type="Gene3D" id="3.30.9.10">
    <property type="entry name" value="D-Amino Acid Oxidase, subunit A, domain 2"/>
    <property type="match status" value="1"/>
</dbReference>
<evidence type="ECO:0000256" key="2">
    <source>
        <dbReference type="ARBA" id="ARBA00010989"/>
    </source>
</evidence>
<dbReference type="EMBL" id="KI894021">
    <property type="protein sequence ID" value="OCF25686.1"/>
    <property type="molecule type" value="Genomic_DNA"/>
</dbReference>
<accession>A0A1B9G3V1</accession>
<dbReference type="PANTHER" id="PTHR10961:SF46">
    <property type="entry name" value="PEROXISOMAL SARCOSINE OXIDASE"/>
    <property type="match status" value="1"/>
</dbReference>
<dbReference type="STRING" id="1296100.A0A1B9G3V1"/>
<dbReference type="InterPro" id="IPR006076">
    <property type="entry name" value="FAD-dep_OxRdtase"/>
</dbReference>
<dbReference type="InterPro" id="IPR045170">
    <property type="entry name" value="MTOX"/>
</dbReference>
<dbReference type="GO" id="GO:0050660">
    <property type="term" value="F:flavin adenine dinucleotide binding"/>
    <property type="evidence" value="ECO:0007669"/>
    <property type="project" value="InterPro"/>
</dbReference>
<evidence type="ECO:0000259" key="6">
    <source>
        <dbReference type="Pfam" id="PF01266"/>
    </source>
</evidence>
<dbReference type="SUPFAM" id="SSF51905">
    <property type="entry name" value="FAD/NAD(P)-binding domain"/>
    <property type="match status" value="1"/>
</dbReference>
<organism evidence="7">
    <name type="scientific">Kwoniella bestiolae CBS 10118</name>
    <dbReference type="NCBI Taxonomy" id="1296100"/>
    <lineage>
        <taxon>Eukaryota</taxon>
        <taxon>Fungi</taxon>
        <taxon>Dikarya</taxon>
        <taxon>Basidiomycota</taxon>
        <taxon>Agaricomycotina</taxon>
        <taxon>Tremellomycetes</taxon>
        <taxon>Tremellales</taxon>
        <taxon>Cryptococcaceae</taxon>
        <taxon>Kwoniella</taxon>
    </lineage>
</organism>